<sequence length="194" mass="21739">MNNILKIKFNRGNVPYTTPLKVKVVTVSPTKKYKEEGKDKSGTIMGLTDLSSAVNAIVYDEGNLSFMNTGNTVMLRNYIYRDETIIITSATKMSLTGGIGEIHQHIKEDVMKVIPEEVTAPCRPSAETKLLPVDYIETRGAMLPRLGTAEENSEFINRGKSEASRKREEEARASLVHRLTERLEAAEIMERDFS</sequence>
<dbReference type="EMBL" id="CAJPWZ010001657">
    <property type="protein sequence ID" value="CAG2220299.1"/>
    <property type="molecule type" value="Genomic_DNA"/>
</dbReference>
<gene>
    <name evidence="1" type="ORF">MEDL_33810</name>
</gene>
<evidence type="ECO:0000313" key="2">
    <source>
        <dbReference type="Proteomes" id="UP000683360"/>
    </source>
</evidence>
<keyword evidence="2" id="KW-1185">Reference proteome</keyword>
<reference evidence="1" key="1">
    <citation type="submission" date="2021-03" db="EMBL/GenBank/DDBJ databases">
        <authorList>
            <person name="Bekaert M."/>
        </authorList>
    </citation>
    <scope>NUCLEOTIDE SEQUENCE</scope>
</reference>
<dbReference type="AlphaFoldDB" id="A0A8S3SUI6"/>
<organism evidence="1 2">
    <name type="scientific">Mytilus edulis</name>
    <name type="common">Blue mussel</name>
    <dbReference type="NCBI Taxonomy" id="6550"/>
    <lineage>
        <taxon>Eukaryota</taxon>
        <taxon>Metazoa</taxon>
        <taxon>Spiralia</taxon>
        <taxon>Lophotrochozoa</taxon>
        <taxon>Mollusca</taxon>
        <taxon>Bivalvia</taxon>
        <taxon>Autobranchia</taxon>
        <taxon>Pteriomorphia</taxon>
        <taxon>Mytilida</taxon>
        <taxon>Mytiloidea</taxon>
        <taxon>Mytilidae</taxon>
        <taxon>Mytilinae</taxon>
        <taxon>Mytilus</taxon>
    </lineage>
</organism>
<comment type="caution">
    <text evidence="1">The sequence shown here is derived from an EMBL/GenBank/DDBJ whole genome shotgun (WGS) entry which is preliminary data.</text>
</comment>
<dbReference type="OrthoDB" id="6088167at2759"/>
<accession>A0A8S3SUI6</accession>
<name>A0A8S3SUI6_MYTED</name>
<evidence type="ECO:0000313" key="1">
    <source>
        <dbReference type="EMBL" id="CAG2220299.1"/>
    </source>
</evidence>
<dbReference type="Proteomes" id="UP000683360">
    <property type="component" value="Unassembled WGS sequence"/>
</dbReference>
<protein>
    <submittedName>
        <fullName evidence="1">Uncharacterized protein</fullName>
    </submittedName>
</protein>
<proteinExistence type="predicted"/>